<comment type="caution">
    <text evidence="1">The sequence shown here is derived from an EMBL/GenBank/DDBJ whole genome shotgun (WGS) entry which is preliminary data.</text>
</comment>
<reference evidence="1" key="1">
    <citation type="submission" date="2020-05" db="EMBL/GenBank/DDBJ databases">
        <title>Large-scale comparative analyses of tick genomes elucidate their genetic diversity and vector capacities.</title>
        <authorList>
            <person name="Jia N."/>
            <person name="Wang J."/>
            <person name="Shi W."/>
            <person name="Du L."/>
            <person name="Sun Y."/>
            <person name="Zhan W."/>
            <person name="Jiang J."/>
            <person name="Wang Q."/>
            <person name="Zhang B."/>
            <person name="Ji P."/>
            <person name="Sakyi L.B."/>
            <person name="Cui X."/>
            <person name="Yuan T."/>
            <person name="Jiang B."/>
            <person name="Yang W."/>
            <person name="Lam T.T.-Y."/>
            <person name="Chang Q."/>
            <person name="Ding S."/>
            <person name="Wang X."/>
            <person name="Zhu J."/>
            <person name="Ruan X."/>
            <person name="Zhao L."/>
            <person name="Wei J."/>
            <person name="Que T."/>
            <person name="Du C."/>
            <person name="Cheng J."/>
            <person name="Dai P."/>
            <person name="Han X."/>
            <person name="Huang E."/>
            <person name="Gao Y."/>
            <person name="Liu J."/>
            <person name="Shao H."/>
            <person name="Ye R."/>
            <person name="Li L."/>
            <person name="Wei W."/>
            <person name="Wang X."/>
            <person name="Wang C."/>
            <person name="Yang T."/>
            <person name="Huo Q."/>
            <person name="Li W."/>
            <person name="Guo W."/>
            <person name="Chen H."/>
            <person name="Zhou L."/>
            <person name="Ni X."/>
            <person name="Tian J."/>
            <person name="Zhou Y."/>
            <person name="Sheng Y."/>
            <person name="Liu T."/>
            <person name="Pan Y."/>
            <person name="Xia L."/>
            <person name="Li J."/>
            <person name="Zhao F."/>
            <person name="Cao W."/>
        </authorList>
    </citation>
    <scope>NUCLEOTIDE SEQUENCE</scope>
    <source>
        <strain evidence="1">Dsil-2018</strain>
    </source>
</reference>
<sequence>MKKQKFYRCACYLSSDIAVPELDMRVNYFGRKAFLRQFDEVEDVVAARMNDVKEAQHNRDKDELDMCYIPFDEEVYKFKESCLDPEFVQVVKTAKSPESLPPSWIISAEKEVYRIPLFAREFADKLLYELDHFEGSEMPKIRPNILNNYASVLSEVGFDEQFVTPLRDQYLTPLCRALFPHWTGARFDSHNAFAVRCEPGSESGHEFHYDNAEVTLNVCLGRRDFAGGELYFSDMRDEPLDECSSTLLQRPLPRHAFLHRGQQLSGCLPTLSGERVNLVVWLRSSELRNRRCPLCDRAPTLVAAGDGYGDGFTARSASQESAALTVPMFPLHRLTSSSEQLQPVDAVAQ</sequence>
<gene>
    <name evidence="1" type="ORF">HPB49_017071</name>
</gene>
<name>A0ACB8D6Y6_DERSI</name>
<keyword evidence="2" id="KW-1185">Reference proteome</keyword>
<dbReference type="EMBL" id="CM023472">
    <property type="protein sequence ID" value="KAH7960125.1"/>
    <property type="molecule type" value="Genomic_DNA"/>
</dbReference>
<protein>
    <submittedName>
        <fullName evidence="1">Uncharacterized protein</fullName>
    </submittedName>
</protein>
<organism evidence="1 2">
    <name type="scientific">Dermacentor silvarum</name>
    <name type="common">Tick</name>
    <dbReference type="NCBI Taxonomy" id="543639"/>
    <lineage>
        <taxon>Eukaryota</taxon>
        <taxon>Metazoa</taxon>
        <taxon>Ecdysozoa</taxon>
        <taxon>Arthropoda</taxon>
        <taxon>Chelicerata</taxon>
        <taxon>Arachnida</taxon>
        <taxon>Acari</taxon>
        <taxon>Parasitiformes</taxon>
        <taxon>Ixodida</taxon>
        <taxon>Ixodoidea</taxon>
        <taxon>Ixodidae</taxon>
        <taxon>Rhipicephalinae</taxon>
        <taxon>Dermacentor</taxon>
    </lineage>
</organism>
<evidence type="ECO:0000313" key="1">
    <source>
        <dbReference type="EMBL" id="KAH7960125.1"/>
    </source>
</evidence>
<proteinExistence type="predicted"/>
<accession>A0ACB8D6Y6</accession>
<evidence type="ECO:0000313" key="2">
    <source>
        <dbReference type="Proteomes" id="UP000821865"/>
    </source>
</evidence>
<dbReference type="Proteomes" id="UP000821865">
    <property type="component" value="Chromosome 3"/>
</dbReference>